<dbReference type="RefSeq" id="WP_011794467.1">
    <property type="nucleotide sequence ID" value="NZ_CP023687.1"/>
</dbReference>
<organism evidence="1 2">
    <name type="scientific">Paracidovorax citrulli</name>
    <name type="common">Acidovorax citrulli</name>
    <dbReference type="NCBI Taxonomy" id="80869"/>
    <lineage>
        <taxon>Bacteria</taxon>
        <taxon>Pseudomonadati</taxon>
        <taxon>Pseudomonadota</taxon>
        <taxon>Betaproteobacteria</taxon>
        <taxon>Burkholderiales</taxon>
        <taxon>Comamonadaceae</taxon>
        <taxon>Paracidovorax</taxon>
    </lineage>
</organism>
<dbReference type="Proteomes" id="UP001242732">
    <property type="component" value="Chromosome"/>
</dbReference>
<keyword evidence="2" id="KW-1185">Reference proteome</keyword>
<sequence length="277" mass="30810">MSQPLPLPQPLALAIAKDNYLTPQYPFPDTTHIPLLSPPRYGQDITSGCRARAPQGQSVGDDVNDLKSRMLKLLKVFAGGDKTGMARRLFDEFLSQRHKGVAYFDDAHLNTAVGNHPNIEAFSNAVMSAPNSPNKTPGQVRIHQALKNAGWDIQKLHMPQNLGVPALNLGSKVFSTRDFDNGLGLMINGVQYAYVVATHYLHDSARKKYWLTLKFIFYDVFGLDDDDLKEYGAQSDSMLSSTAAVGITAWWQLQHQFGFWPLVTRAVTTKTYEVPTD</sequence>
<dbReference type="GeneID" id="79790987"/>
<gene>
    <name evidence="1" type="ORF">QRO08_18225</name>
</gene>
<evidence type="ECO:0000313" key="1">
    <source>
        <dbReference type="EMBL" id="WIY47751.1"/>
    </source>
</evidence>
<name>A0ABY9ALC6_PARCI</name>
<dbReference type="EMBL" id="CP127363">
    <property type="protein sequence ID" value="WIY47751.1"/>
    <property type="molecule type" value="Genomic_DNA"/>
</dbReference>
<protein>
    <submittedName>
        <fullName evidence="1">Uncharacterized protein</fullName>
    </submittedName>
</protein>
<accession>A0ABY9ALC6</accession>
<proteinExistence type="predicted"/>
<evidence type="ECO:0000313" key="2">
    <source>
        <dbReference type="Proteomes" id="UP001242732"/>
    </source>
</evidence>
<reference evidence="1 2" key="1">
    <citation type="submission" date="2023-06" db="EMBL/GenBank/DDBJ databases">
        <authorList>
            <person name="Ham H."/>
            <person name="Park D.S."/>
        </authorList>
    </citation>
    <scope>NUCLEOTIDE SEQUENCE [LARGE SCALE GENOMIC DNA]</scope>
    <source>
        <strain evidence="1 2">KACC 17005</strain>
    </source>
</reference>